<feature type="compositionally biased region" description="Basic and acidic residues" evidence="4">
    <location>
        <begin position="550"/>
        <end position="574"/>
    </location>
</feature>
<feature type="domain" description="ABC transporter" evidence="5">
    <location>
        <begin position="327"/>
        <end position="541"/>
    </location>
</feature>
<evidence type="ECO:0000313" key="7">
    <source>
        <dbReference type="Proteomes" id="UP000036106"/>
    </source>
</evidence>
<dbReference type="FunFam" id="3.40.50.300:FF:000011">
    <property type="entry name" value="Putative ABC transporter ATP-binding component"/>
    <property type="match status" value="1"/>
</dbReference>
<dbReference type="InterPro" id="IPR003439">
    <property type="entry name" value="ABC_transporter-like_ATP-bd"/>
</dbReference>
<dbReference type="PATRIC" id="fig|1007676.4.peg.987"/>
<dbReference type="EMBL" id="CP012034">
    <property type="protein sequence ID" value="AKP66947.1"/>
    <property type="molecule type" value="Genomic_DNA"/>
</dbReference>
<dbReference type="Pfam" id="PF00005">
    <property type="entry name" value="ABC_tran"/>
    <property type="match status" value="2"/>
</dbReference>
<dbReference type="GO" id="GO:0003677">
    <property type="term" value="F:DNA binding"/>
    <property type="evidence" value="ECO:0007669"/>
    <property type="project" value="InterPro"/>
</dbReference>
<evidence type="ECO:0000259" key="5">
    <source>
        <dbReference type="PROSITE" id="PS50893"/>
    </source>
</evidence>
<evidence type="ECO:0000256" key="1">
    <source>
        <dbReference type="ARBA" id="ARBA00022737"/>
    </source>
</evidence>
<dbReference type="Pfam" id="PF16326">
    <property type="entry name" value="ABC_tran_CTD"/>
    <property type="match status" value="1"/>
</dbReference>
<dbReference type="PANTHER" id="PTHR42855:SF2">
    <property type="entry name" value="DRUG RESISTANCE ABC TRANSPORTER,ATP-BINDING PROTEIN"/>
    <property type="match status" value="1"/>
</dbReference>
<dbReference type="Gene3D" id="3.40.50.300">
    <property type="entry name" value="P-loop containing nucleotide triphosphate hydrolases"/>
    <property type="match status" value="2"/>
</dbReference>
<dbReference type="InterPro" id="IPR027417">
    <property type="entry name" value="P-loop_NTPase"/>
</dbReference>
<dbReference type="InterPro" id="IPR017871">
    <property type="entry name" value="ABC_transporter-like_CS"/>
</dbReference>
<feature type="region of interest" description="Disordered" evidence="4">
    <location>
        <begin position="615"/>
        <end position="639"/>
    </location>
</feature>
<dbReference type="PROSITE" id="PS00211">
    <property type="entry name" value="ABC_TRANSPORTER_1"/>
    <property type="match status" value="1"/>
</dbReference>
<dbReference type="PROSITE" id="PS50893">
    <property type="entry name" value="ABC_TRANSPORTER_2"/>
    <property type="match status" value="2"/>
</dbReference>
<dbReference type="CDD" id="cd03221">
    <property type="entry name" value="ABCF_EF-3"/>
    <property type="match status" value="2"/>
</dbReference>
<evidence type="ECO:0000256" key="2">
    <source>
        <dbReference type="ARBA" id="ARBA00022741"/>
    </source>
</evidence>
<reference evidence="7" key="1">
    <citation type="submission" date="2015-07" db="EMBL/GenBank/DDBJ databases">
        <title>Lactobacillus ginsenosidimutans/EMML 3141/ whole genome sequencing.</title>
        <authorList>
            <person name="Kim M.K."/>
            <person name="Im W.-T."/>
            <person name="Srinivasan S."/>
            <person name="Lee J.-J."/>
        </authorList>
    </citation>
    <scope>NUCLEOTIDE SEQUENCE [LARGE SCALE GENOMIC DNA]</scope>
    <source>
        <strain evidence="7">EMML 3041</strain>
    </source>
</reference>
<dbReference type="Proteomes" id="UP000036106">
    <property type="component" value="Chromosome"/>
</dbReference>
<dbReference type="KEGG" id="lgn:ABM34_04975"/>
<dbReference type="AlphaFoldDB" id="A0A0H4QG91"/>
<organism evidence="6 7">
    <name type="scientific">Companilactobacillus ginsenosidimutans</name>
    <dbReference type="NCBI Taxonomy" id="1007676"/>
    <lineage>
        <taxon>Bacteria</taxon>
        <taxon>Bacillati</taxon>
        <taxon>Bacillota</taxon>
        <taxon>Bacilli</taxon>
        <taxon>Lactobacillales</taxon>
        <taxon>Lactobacillaceae</taxon>
        <taxon>Companilactobacillus</taxon>
    </lineage>
</organism>
<dbReference type="GO" id="GO:0016887">
    <property type="term" value="F:ATP hydrolysis activity"/>
    <property type="evidence" value="ECO:0007669"/>
    <property type="project" value="InterPro"/>
</dbReference>
<dbReference type="RefSeq" id="WP_048703929.1">
    <property type="nucleotide sequence ID" value="NZ_CP012034.1"/>
</dbReference>
<keyword evidence="2" id="KW-0547">Nucleotide-binding</keyword>
<dbReference type="GO" id="GO:0005524">
    <property type="term" value="F:ATP binding"/>
    <property type="evidence" value="ECO:0007669"/>
    <property type="project" value="UniProtKB-KW"/>
</dbReference>
<dbReference type="InterPro" id="IPR051309">
    <property type="entry name" value="ABCF_ATPase"/>
</dbReference>
<sequence>MILLQAQNITKNFGTKKLFSNVSFEVQDNSRIGLVGRNGVGKSTLLKILSDQESYNSGNISLKKDTNIGYLAQDSGLNSDNQIFDELEGVFDYLKKQEKQMHALELKLADNTVSDYDQLLKQYDQLQNTFRQENGYGYQSEIRSVLKGFGFEEDVWDAKVSTLSGGERSRLAMAKMLLEHHDILLLDEPTNHLDIDTVEWLEGYLKNYRGALVIVSHDQYFLDKVATEIEEINQHSATHYSGNYTFYLQEKKKNQSVAWKHYEEQQAEIKKTEEYIQKNIVRASTTKMAQSRRKKLEKMDVLEKPGSDQGSAHFSFQIDKESGNDVLLISDAAIGYSKDEVMSSPINLDVKKGERVGIIGPNGIGKSTLLKTILNKTPLLAGTYQFGANVQTGYYDQDLKDLDPKKDVLHEIWDRHPLLDEQIIRNILGSFLFSGDDVLKPVAGLSGGEKARLTLTKLSMEHNNFLIMDEPTNHLDIDSKEVLEDALKEFAGTVLFVSHDRYLLNTLADRIVEISPSGSKVYLGDYDYYLEKTTESEDSDSSTQSGESNVSEKKEQYQQSKEQQKAQRKLQREVDDLEKQISELDEKNKAIQVEMTKDENLTSYTKLGDLQKELEENKAKQSELEDAWTEKSMELEDMQ</sequence>
<name>A0A0H4QG91_9LACO</name>
<evidence type="ECO:0000256" key="3">
    <source>
        <dbReference type="ARBA" id="ARBA00022840"/>
    </source>
</evidence>
<dbReference type="OrthoDB" id="9760950at2"/>
<proteinExistence type="predicted"/>
<accession>A0A0H4QG91</accession>
<evidence type="ECO:0000313" key="6">
    <source>
        <dbReference type="EMBL" id="AKP66947.1"/>
    </source>
</evidence>
<keyword evidence="3 6" id="KW-0067">ATP-binding</keyword>
<dbReference type="FunFam" id="3.40.50.300:FF:000309">
    <property type="entry name" value="ABC transporter ATP-binding protein"/>
    <property type="match status" value="1"/>
</dbReference>
<keyword evidence="1" id="KW-0677">Repeat</keyword>
<dbReference type="STRING" id="1007676.ABM34_04975"/>
<evidence type="ECO:0000256" key="4">
    <source>
        <dbReference type="SAM" id="MobiDB-lite"/>
    </source>
</evidence>
<dbReference type="Pfam" id="PF12848">
    <property type="entry name" value="ABC_tran_Xtn"/>
    <property type="match status" value="1"/>
</dbReference>
<keyword evidence="7" id="KW-1185">Reference proteome</keyword>
<dbReference type="SMART" id="SM00382">
    <property type="entry name" value="AAA"/>
    <property type="match status" value="2"/>
</dbReference>
<dbReference type="SUPFAM" id="SSF52540">
    <property type="entry name" value="P-loop containing nucleoside triphosphate hydrolases"/>
    <property type="match status" value="2"/>
</dbReference>
<protein>
    <submittedName>
        <fullName evidence="6">Multidrug ABC transporter ATP-binding protein</fullName>
    </submittedName>
</protein>
<dbReference type="InterPro" id="IPR032524">
    <property type="entry name" value="ABC_tran_C"/>
</dbReference>
<gene>
    <name evidence="6" type="ORF">ABM34_04975</name>
</gene>
<dbReference type="PANTHER" id="PTHR42855">
    <property type="entry name" value="ABC TRANSPORTER ATP-BINDING SUBUNIT"/>
    <property type="match status" value="1"/>
</dbReference>
<feature type="domain" description="ABC transporter" evidence="5">
    <location>
        <begin position="4"/>
        <end position="259"/>
    </location>
</feature>
<feature type="region of interest" description="Disordered" evidence="4">
    <location>
        <begin position="533"/>
        <end position="574"/>
    </location>
</feature>
<dbReference type="InterPro" id="IPR032781">
    <property type="entry name" value="ABC_tran_Xtn"/>
</dbReference>
<dbReference type="InterPro" id="IPR003593">
    <property type="entry name" value="AAA+_ATPase"/>
</dbReference>